<gene>
    <name evidence="1" type="ORF">OSO01_19540</name>
</gene>
<evidence type="ECO:0000313" key="1">
    <source>
        <dbReference type="EMBL" id="GEN87215.1"/>
    </source>
</evidence>
<comment type="caution">
    <text evidence="1">The sequence shown here is derived from an EMBL/GenBank/DDBJ whole genome shotgun (WGS) entry which is preliminary data.</text>
</comment>
<name>A0A511ZIF8_9BACI</name>
<organism evidence="1 2">
    <name type="scientific">Oceanobacillus sojae</name>
    <dbReference type="NCBI Taxonomy" id="582851"/>
    <lineage>
        <taxon>Bacteria</taxon>
        <taxon>Bacillati</taxon>
        <taxon>Bacillota</taxon>
        <taxon>Bacilli</taxon>
        <taxon>Bacillales</taxon>
        <taxon>Bacillaceae</taxon>
        <taxon>Oceanobacillus</taxon>
    </lineage>
</organism>
<protein>
    <submittedName>
        <fullName evidence="1">Uncharacterized protein</fullName>
    </submittedName>
</protein>
<dbReference type="Proteomes" id="UP000321558">
    <property type="component" value="Unassembled WGS sequence"/>
</dbReference>
<keyword evidence="2" id="KW-1185">Reference proteome</keyword>
<dbReference type="AlphaFoldDB" id="A0A511ZIF8"/>
<evidence type="ECO:0000313" key="2">
    <source>
        <dbReference type="Proteomes" id="UP000321558"/>
    </source>
</evidence>
<dbReference type="RefSeq" id="WP_147210218.1">
    <property type="nucleotide sequence ID" value="NZ_BJYM01000007.1"/>
</dbReference>
<accession>A0A511ZIF8</accession>
<proteinExistence type="predicted"/>
<sequence>MEKIKLTQEQANAIEYALNKTGDYKDDKDRLIRDISRDYVNFHNDLFSLNKIDIAVAAKALYAGYEVIPQYKVGDWITVFYENGNFKYTAKITSVESEFVRVDVNTSRNFPQYLNGYGIVRHATPEEIQQEKKRRFWNGIGRIEDEYKQNDLVEVDYQDYGIINGKTNSGTWMIYHINDDATVFCSSDEIRLIVKAEDRLDK</sequence>
<dbReference type="OrthoDB" id="2968318at2"/>
<reference evidence="1 2" key="1">
    <citation type="submission" date="2019-07" db="EMBL/GenBank/DDBJ databases">
        <title>Whole genome shotgun sequence of Oceanobacillus sojae NBRC 105379.</title>
        <authorList>
            <person name="Hosoyama A."/>
            <person name="Uohara A."/>
            <person name="Ohji S."/>
            <person name="Ichikawa N."/>
        </authorList>
    </citation>
    <scope>NUCLEOTIDE SEQUENCE [LARGE SCALE GENOMIC DNA]</scope>
    <source>
        <strain evidence="1 2">NBRC 105379</strain>
    </source>
</reference>
<dbReference type="EMBL" id="BJYM01000007">
    <property type="protein sequence ID" value="GEN87215.1"/>
    <property type="molecule type" value="Genomic_DNA"/>
</dbReference>